<accession>A0ABR1SCR1</accession>
<proteinExistence type="predicted"/>
<dbReference type="Proteomes" id="UP001444661">
    <property type="component" value="Unassembled WGS sequence"/>
</dbReference>
<keyword evidence="2" id="KW-1185">Reference proteome</keyword>
<sequence>MSPKFRDAWYYPPDIAHDLDGIDKLSEALKQEAYACAWEYTRCVIPQYTNWKRYVAFMRIIIMGIIAEFRGDLVEVETSDNILGYSLDRTLAELFEGTPGHALMAREYKTFLLMTAEKASKQRNSELFRRYVNGLASSPRVWFRMRDCDALARFTMASALACNDLDAAWPSDAEFELLAEIGDTLYDAVAFYKHRSEGETNSTFGYVPPAIRVDAFRVAREILWAVDVAVARRPEGPVLMNFVRFFGGPIHMMMRRYRFVEEDLTIGRVETSDVVAQTRKNFKLWNRVDASTDKNAAASDKQHQDVEAPHGDRYRNLVQTRAHDLMFPELPEILERAGTPHCDRCRHRASYGAKVIHRFGGVELCHGCRAMWRGYVESLPERAKEVFPELVLRDPPVPEAEKKSKDSAVAATVHIQRLTDEYTPDTPRPLVNGDVEKALLGGLMDEAPNYIHSNKTTLQAVQV</sequence>
<evidence type="ECO:0000313" key="2">
    <source>
        <dbReference type="Proteomes" id="UP001444661"/>
    </source>
</evidence>
<gene>
    <name evidence="1" type="ORF">PG993_010918</name>
</gene>
<protein>
    <submittedName>
        <fullName evidence="1">ABA 3 protein</fullName>
    </submittedName>
</protein>
<organism evidence="1 2">
    <name type="scientific">Apiospora rasikravindrae</name>
    <dbReference type="NCBI Taxonomy" id="990691"/>
    <lineage>
        <taxon>Eukaryota</taxon>
        <taxon>Fungi</taxon>
        <taxon>Dikarya</taxon>
        <taxon>Ascomycota</taxon>
        <taxon>Pezizomycotina</taxon>
        <taxon>Sordariomycetes</taxon>
        <taxon>Xylariomycetidae</taxon>
        <taxon>Amphisphaeriales</taxon>
        <taxon>Apiosporaceae</taxon>
        <taxon>Apiospora</taxon>
    </lineage>
</organism>
<reference evidence="1 2" key="1">
    <citation type="submission" date="2023-01" db="EMBL/GenBank/DDBJ databases">
        <title>Analysis of 21 Apiospora genomes using comparative genomics revels a genus with tremendous synthesis potential of carbohydrate active enzymes and secondary metabolites.</title>
        <authorList>
            <person name="Sorensen T."/>
        </authorList>
    </citation>
    <scope>NUCLEOTIDE SEQUENCE [LARGE SCALE GENOMIC DNA]</scope>
    <source>
        <strain evidence="1 2">CBS 33761</strain>
    </source>
</reference>
<evidence type="ECO:0000313" key="1">
    <source>
        <dbReference type="EMBL" id="KAK8029627.1"/>
    </source>
</evidence>
<comment type="caution">
    <text evidence="1">The sequence shown here is derived from an EMBL/GenBank/DDBJ whole genome shotgun (WGS) entry which is preliminary data.</text>
</comment>
<name>A0ABR1SCR1_9PEZI</name>
<dbReference type="EMBL" id="JAQQWK010000010">
    <property type="protein sequence ID" value="KAK8029627.1"/>
    <property type="molecule type" value="Genomic_DNA"/>
</dbReference>